<evidence type="ECO:0000256" key="9">
    <source>
        <dbReference type="RuleBase" id="RU362122"/>
    </source>
</evidence>
<evidence type="ECO:0000256" key="7">
    <source>
        <dbReference type="ARBA" id="ARBA00022989"/>
    </source>
</evidence>
<dbReference type="eggNOG" id="COG1114">
    <property type="taxonomic scope" value="Bacteria"/>
</dbReference>
<proteinExistence type="inferred from homology"/>
<organism evidence="10 11">
    <name type="scientific">Bulleidia extructa W1219</name>
    <dbReference type="NCBI Taxonomy" id="679192"/>
    <lineage>
        <taxon>Bacteria</taxon>
        <taxon>Bacillati</taxon>
        <taxon>Bacillota</taxon>
        <taxon>Erysipelotrichia</taxon>
        <taxon>Erysipelotrichales</taxon>
        <taxon>Erysipelotrichaceae</taxon>
        <taxon>Bulleidia</taxon>
    </lineage>
</organism>
<evidence type="ECO:0000256" key="4">
    <source>
        <dbReference type="ARBA" id="ARBA00022475"/>
    </source>
</evidence>
<dbReference type="STRING" id="679192.HMPREF9013_0028"/>
<feature type="transmembrane region" description="Helical" evidence="9">
    <location>
        <begin position="120"/>
        <end position="140"/>
    </location>
</feature>
<dbReference type="GO" id="GO:0015818">
    <property type="term" value="P:isoleucine transport"/>
    <property type="evidence" value="ECO:0007669"/>
    <property type="project" value="TreeGrafter"/>
</dbReference>
<feature type="transmembrane region" description="Helical" evidence="9">
    <location>
        <begin position="152"/>
        <end position="171"/>
    </location>
</feature>
<dbReference type="Pfam" id="PF05525">
    <property type="entry name" value="Branch_AA_trans"/>
    <property type="match status" value="1"/>
</dbReference>
<dbReference type="OrthoDB" id="9783920at2"/>
<dbReference type="InterPro" id="IPR004685">
    <property type="entry name" value="Brnchd-chn_aa_trnsp_Livcs"/>
</dbReference>
<comment type="similarity">
    <text evidence="2 9">Belongs to the branched chain amino acid transporter family.</text>
</comment>
<keyword evidence="5 9" id="KW-0812">Transmembrane</keyword>
<comment type="function">
    <text evidence="9">Component of the transport system for branched-chain amino acids.</text>
</comment>
<dbReference type="AlphaFoldDB" id="D2MNP5"/>
<comment type="subcellular location">
    <subcellularLocation>
        <location evidence="1 9">Cell membrane</location>
        <topology evidence="1 9">Multi-pass membrane protein</topology>
    </subcellularLocation>
</comment>
<feature type="transmembrane region" description="Helical" evidence="9">
    <location>
        <begin position="278"/>
        <end position="303"/>
    </location>
</feature>
<sequence length="443" mass="48245">MKTRLSIKETIIVASMLFGLFFGAGNLIFPVSMGQQAGSMSILATIGFCVTGVGLPLLGIVALAKTNSKDVFSMSSLVGSKFAYFFTVLLYLCIGPLFAIPRAATVSFQVGIVPLLKENIQWVLVLFSFLFFVAVLYFSLRPSKILTWVGKLLNPLFLSFLSILMLAALLFPMGKTASVLPSGKYVHQAFFTGFLEGYNTMDALASLAFGIILIDVIRNLGIKKGDDIEKATVKSGFISSFFMFLIYFILTLMGAQSVNQIGISSDGGIALFAIAKNYFGLAGGILLGCIITIACLKTSIGLVTSISETFTKLFPKFGSYRKWAFIFSIVSFVIANAGLNVIMKVSVPFLMFLYPLTIVLILLGLMGKYFGYRKRVFEMTMFFTILVSGLDLVIAVLGFFTQSGVVYSTLIAISHALPFSDIGMSWIVFAMTGFIIGLVWKKA</sequence>
<keyword evidence="7 9" id="KW-1133">Transmembrane helix</keyword>
<keyword evidence="3 9" id="KW-0813">Transport</keyword>
<dbReference type="GO" id="GO:0015190">
    <property type="term" value="F:L-leucine transmembrane transporter activity"/>
    <property type="evidence" value="ECO:0007669"/>
    <property type="project" value="TreeGrafter"/>
</dbReference>
<name>D2MNP5_9FIRM</name>
<evidence type="ECO:0000256" key="5">
    <source>
        <dbReference type="ARBA" id="ARBA00022692"/>
    </source>
</evidence>
<feature type="transmembrane region" description="Helical" evidence="9">
    <location>
        <begin position="237"/>
        <end position="258"/>
    </location>
</feature>
<keyword evidence="4" id="KW-1003">Cell membrane</keyword>
<feature type="transmembrane region" description="Helical" evidence="9">
    <location>
        <begin position="323"/>
        <end position="343"/>
    </location>
</feature>
<feature type="transmembrane region" description="Helical" evidence="9">
    <location>
        <begin position="198"/>
        <end position="217"/>
    </location>
</feature>
<keyword evidence="8 9" id="KW-0472">Membrane</keyword>
<keyword evidence="6 9" id="KW-0029">Amino-acid transport</keyword>
<feature type="transmembrane region" description="Helical" evidence="9">
    <location>
        <begin position="422"/>
        <end position="440"/>
    </location>
</feature>
<evidence type="ECO:0000313" key="10">
    <source>
        <dbReference type="EMBL" id="EFC05836.1"/>
    </source>
</evidence>
<feature type="transmembrane region" description="Helical" evidence="9">
    <location>
        <begin position="12"/>
        <end position="29"/>
    </location>
</feature>
<reference evidence="11" key="1">
    <citation type="submission" date="2009-12" db="EMBL/GenBank/DDBJ databases">
        <title>Sequence of Clostridiales genomosp. BVAB3 str. UPII9-5.</title>
        <authorList>
            <person name="Madupu R."/>
            <person name="Durkin A.S."/>
            <person name="Torralba M."/>
            <person name="Methe B."/>
            <person name="Sutton G.G."/>
            <person name="Strausberg R.L."/>
            <person name="Nelson K.E."/>
        </authorList>
    </citation>
    <scope>NUCLEOTIDE SEQUENCE [LARGE SCALE GENOMIC DNA]</scope>
    <source>
        <strain evidence="11">W1219</strain>
    </source>
</reference>
<dbReference type="GO" id="GO:0015820">
    <property type="term" value="P:L-leucine transport"/>
    <property type="evidence" value="ECO:0007669"/>
    <property type="project" value="TreeGrafter"/>
</dbReference>
<evidence type="ECO:0000256" key="3">
    <source>
        <dbReference type="ARBA" id="ARBA00022448"/>
    </source>
</evidence>
<feature type="transmembrane region" description="Helical" evidence="9">
    <location>
        <begin position="349"/>
        <end position="370"/>
    </location>
</feature>
<dbReference type="Proteomes" id="UP000005017">
    <property type="component" value="Unassembled WGS sequence"/>
</dbReference>
<evidence type="ECO:0000256" key="1">
    <source>
        <dbReference type="ARBA" id="ARBA00004651"/>
    </source>
</evidence>
<dbReference type="GO" id="GO:0005886">
    <property type="term" value="C:plasma membrane"/>
    <property type="evidence" value="ECO:0007669"/>
    <property type="project" value="UniProtKB-SubCell"/>
</dbReference>
<dbReference type="PANTHER" id="PTHR30588:SF0">
    <property type="entry name" value="BRANCHED-CHAIN AMINO ACID PERMEASE BRNQ"/>
    <property type="match status" value="1"/>
</dbReference>
<evidence type="ECO:0000313" key="11">
    <source>
        <dbReference type="Proteomes" id="UP000005017"/>
    </source>
</evidence>
<feature type="transmembrane region" description="Helical" evidence="9">
    <location>
        <begin position="382"/>
        <end position="402"/>
    </location>
</feature>
<evidence type="ECO:0000256" key="6">
    <source>
        <dbReference type="ARBA" id="ARBA00022970"/>
    </source>
</evidence>
<dbReference type="PANTHER" id="PTHR30588">
    <property type="entry name" value="BRANCHED-CHAIN AMINO ACID TRANSPORT SYSTEM 2 CARRIER PROTEIN"/>
    <property type="match status" value="1"/>
</dbReference>
<protein>
    <recommendedName>
        <fullName evidence="9">Branched-chain amino acid transport system carrier protein</fullName>
    </recommendedName>
</protein>
<dbReference type="Gene3D" id="1.20.1740.10">
    <property type="entry name" value="Amino acid/polyamine transporter I"/>
    <property type="match status" value="1"/>
</dbReference>
<evidence type="ECO:0000256" key="8">
    <source>
        <dbReference type="ARBA" id="ARBA00023136"/>
    </source>
</evidence>
<evidence type="ECO:0000256" key="2">
    <source>
        <dbReference type="ARBA" id="ARBA00008540"/>
    </source>
</evidence>
<accession>D2MNP5</accession>
<dbReference type="GO" id="GO:0005304">
    <property type="term" value="F:L-valine transmembrane transporter activity"/>
    <property type="evidence" value="ECO:0007669"/>
    <property type="project" value="TreeGrafter"/>
</dbReference>
<comment type="caution">
    <text evidence="10">The sequence shown here is derived from an EMBL/GenBank/DDBJ whole genome shotgun (WGS) entry which is preliminary data.</text>
</comment>
<dbReference type="NCBIfam" id="TIGR00796">
    <property type="entry name" value="livcs"/>
    <property type="match status" value="1"/>
</dbReference>
<gene>
    <name evidence="10" type="primary">brnQ</name>
    <name evidence="10" type="ORF">HMPREF9013_0028</name>
</gene>
<feature type="transmembrane region" description="Helical" evidence="9">
    <location>
        <begin position="82"/>
        <end position="100"/>
    </location>
</feature>
<dbReference type="GO" id="GO:0015188">
    <property type="term" value="F:L-isoleucine transmembrane transporter activity"/>
    <property type="evidence" value="ECO:0007669"/>
    <property type="project" value="TreeGrafter"/>
</dbReference>
<dbReference type="EMBL" id="ADFR01000004">
    <property type="protein sequence ID" value="EFC05836.1"/>
    <property type="molecule type" value="Genomic_DNA"/>
</dbReference>
<keyword evidence="11" id="KW-1185">Reference proteome</keyword>
<feature type="transmembrane region" description="Helical" evidence="9">
    <location>
        <begin position="41"/>
        <end position="61"/>
    </location>
</feature>